<evidence type="ECO:0000313" key="4">
    <source>
        <dbReference type="Proteomes" id="UP001157915"/>
    </source>
</evidence>
<evidence type="ECO:0000256" key="1">
    <source>
        <dbReference type="SAM" id="Phobius"/>
    </source>
</evidence>
<feature type="transmembrane region" description="Helical" evidence="1">
    <location>
        <begin position="45"/>
        <end position="64"/>
    </location>
</feature>
<dbReference type="InterPro" id="IPR011993">
    <property type="entry name" value="PH-like_dom_sf"/>
</dbReference>
<keyword evidence="4" id="KW-1185">Reference proteome</keyword>
<proteinExistence type="predicted"/>
<dbReference type="InterPro" id="IPR004182">
    <property type="entry name" value="GRAM"/>
</dbReference>
<dbReference type="Pfam" id="PF02893">
    <property type="entry name" value="GRAM"/>
    <property type="match status" value="1"/>
</dbReference>
<reference evidence="3 4" key="1">
    <citation type="submission" date="2017-05" db="EMBL/GenBank/DDBJ databases">
        <authorList>
            <person name="Varghese N."/>
            <person name="Submissions S."/>
        </authorList>
    </citation>
    <scope>NUCLEOTIDE SEQUENCE [LARGE SCALE GENOMIC DNA]</scope>
    <source>
        <strain evidence="3 4">DSM 15360</strain>
    </source>
</reference>
<accession>A0ABY1NZ00</accession>
<comment type="caution">
    <text evidence="3">The sequence shown here is derived from an EMBL/GenBank/DDBJ whole genome shotgun (WGS) entry which is preliminary data.</text>
</comment>
<protein>
    <submittedName>
        <fullName evidence="3">GRAM domain-containing protein</fullName>
    </submittedName>
</protein>
<sequence>MKTEFLQMSWNKRLVQFAINGGAFGLLLFLTQFFLDREALSLKSILFQSVFFGAFMTLVFPYLFGKFAVSLGNNINPDLDLNEEIESLGPANLFRGKEAVGGKLFLTNEKLIFKSHKLNIRTGQTDIPYEAIRDIQERKTAKLIDNGLHIITIDGSEYNFVVDNRDTWIEKIQGKLNL</sequence>
<organism evidence="3 4">
    <name type="scientific">Algoriphagus winogradskyi</name>
    <dbReference type="NCBI Taxonomy" id="237017"/>
    <lineage>
        <taxon>Bacteria</taxon>
        <taxon>Pseudomonadati</taxon>
        <taxon>Bacteroidota</taxon>
        <taxon>Cytophagia</taxon>
        <taxon>Cytophagales</taxon>
        <taxon>Cyclobacteriaceae</taxon>
        <taxon>Algoriphagus</taxon>
    </lineage>
</organism>
<feature type="transmembrane region" description="Helical" evidence="1">
    <location>
        <begin position="14"/>
        <end position="33"/>
    </location>
</feature>
<keyword evidence="1" id="KW-1133">Transmembrane helix</keyword>
<evidence type="ECO:0000313" key="3">
    <source>
        <dbReference type="EMBL" id="SMP22220.1"/>
    </source>
</evidence>
<keyword evidence="1" id="KW-0812">Transmembrane</keyword>
<feature type="domain" description="GRAM" evidence="2">
    <location>
        <begin position="99"/>
        <end position="160"/>
    </location>
</feature>
<name>A0ABY1NZ00_9BACT</name>
<gene>
    <name evidence="3" type="ORF">SAMN06265367_103418</name>
</gene>
<dbReference type="EMBL" id="FXUA01000003">
    <property type="protein sequence ID" value="SMP22220.1"/>
    <property type="molecule type" value="Genomic_DNA"/>
</dbReference>
<dbReference type="Gene3D" id="2.30.29.30">
    <property type="entry name" value="Pleckstrin-homology domain (PH domain)/Phosphotyrosine-binding domain (PTB)"/>
    <property type="match status" value="1"/>
</dbReference>
<dbReference type="Proteomes" id="UP001157915">
    <property type="component" value="Unassembled WGS sequence"/>
</dbReference>
<evidence type="ECO:0000259" key="2">
    <source>
        <dbReference type="Pfam" id="PF02893"/>
    </source>
</evidence>
<dbReference type="RefSeq" id="WP_283412931.1">
    <property type="nucleotide sequence ID" value="NZ_FXUA01000003.1"/>
</dbReference>
<keyword evidence="1" id="KW-0472">Membrane</keyword>